<reference evidence="10 11" key="1">
    <citation type="journal article" date="2020" name="BMC Genomics">
        <title>Correction to: Identification and distribution of gene clusters required for synthesis of sphingolipid metabolism inhibitors in diverse species of the filamentous fungus Fusarium.</title>
        <authorList>
            <person name="Kim H.S."/>
            <person name="Lohmar J.M."/>
            <person name="Busman M."/>
            <person name="Brown D.W."/>
            <person name="Naumann T.A."/>
            <person name="Divon H.H."/>
            <person name="Lysoe E."/>
            <person name="Uhlig S."/>
            <person name="Proctor R.H."/>
        </authorList>
    </citation>
    <scope>NUCLEOTIDE SEQUENCE [LARGE SCALE GENOMIC DNA]</scope>
    <source>
        <strain evidence="10 11">NRRL 25214</strain>
    </source>
</reference>
<dbReference type="GO" id="GO:0005351">
    <property type="term" value="F:carbohydrate:proton symporter activity"/>
    <property type="evidence" value="ECO:0007669"/>
    <property type="project" value="TreeGrafter"/>
</dbReference>
<keyword evidence="6 8" id="KW-0472">Membrane</keyword>
<feature type="transmembrane region" description="Helical" evidence="8">
    <location>
        <begin position="372"/>
        <end position="393"/>
    </location>
</feature>
<dbReference type="InterPro" id="IPR036259">
    <property type="entry name" value="MFS_trans_sf"/>
</dbReference>
<accession>A0A8H5DYV3</accession>
<dbReference type="SUPFAM" id="SSF103473">
    <property type="entry name" value="MFS general substrate transporter"/>
    <property type="match status" value="1"/>
</dbReference>
<feature type="transmembrane region" description="Helical" evidence="8">
    <location>
        <begin position="222"/>
        <end position="239"/>
    </location>
</feature>
<evidence type="ECO:0000256" key="5">
    <source>
        <dbReference type="ARBA" id="ARBA00022989"/>
    </source>
</evidence>
<dbReference type="InterPro" id="IPR005829">
    <property type="entry name" value="Sugar_transporter_CS"/>
</dbReference>
<dbReference type="AlphaFoldDB" id="A0A8H5DYV3"/>
<keyword evidence="4 8" id="KW-0812">Transmembrane</keyword>
<feature type="transmembrane region" description="Helical" evidence="8">
    <location>
        <begin position="188"/>
        <end position="210"/>
    </location>
</feature>
<proteinExistence type="inferred from homology"/>
<organism evidence="10 11">
    <name type="scientific">Fusarium anthophilum</name>
    <dbReference type="NCBI Taxonomy" id="48485"/>
    <lineage>
        <taxon>Eukaryota</taxon>
        <taxon>Fungi</taxon>
        <taxon>Dikarya</taxon>
        <taxon>Ascomycota</taxon>
        <taxon>Pezizomycotina</taxon>
        <taxon>Sordariomycetes</taxon>
        <taxon>Hypocreomycetidae</taxon>
        <taxon>Hypocreales</taxon>
        <taxon>Nectriaceae</taxon>
        <taxon>Fusarium</taxon>
        <taxon>Fusarium fujikuroi species complex</taxon>
    </lineage>
</organism>
<feature type="transmembrane region" description="Helical" evidence="8">
    <location>
        <begin position="310"/>
        <end position="332"/>
    </location>
</feature>
<dbReference type="InterPro" id="IPR050360">
    <property type="entry name" value="MFS_Sugar_Transporters"/>
</dbReference>
<dbReference type="InterPro" id="IPR005828">
    <property type="entry name" value="MFS_sugar_transport-like"/>
</dbReference>
<evidence type="ECO:0000256" key="4">
    <source>
        <dbReference type="ARBA" id="ARBA00022692"/>
    </source>
</evidence>
<feature type="transmembrane region" description="Helical" evidence="8">
    <location>
        <begin position="344"/>
        <end position="365"/>
    </location>
</feature>
<gene>
    <name evidence="10" type="ORF">FANTH_9626</name>
</gene>
<dbReference type="PANTHER" id="PTHR48022:SF2">
    <property type="entry name" value="PLASTIDIC GLUCOSE TRANSPORTER 4"/>
    <property type="match status" value="1"/>
</dbReference>
<dbReference type="PROSITE" id="PS00217">
    <property type="entry name" value="SUGAR_TRANSPORT_2"/>
    <property type="match status" value="1"/>
</dbReference>
<comment type="subcellular location">
    <subcellularLocation>
        <location evidence="1">Membrane</location>
        <topology evidence="1">Multi-pass membrane protein</topology>
    </subcellularLocation>
</comment>
<keyword evidence="11" id="KW-1185">Reference proteome</keyword>
<dbReference type="FunFam" id="1.20.1250.20:FF:000078">
    <property type="entry name" value="MFS maltose transporter, putative"/>
    <property type="match status" value="1"/>
</dbReference>
<dbReference type="Proteomes" id="UP000573603">
    <property type="component" value="Unassembled WGS sequence"/>
</dbReference>
<evidence type="ECO:0000313" key="11">
    <source>
        <dbReference type="Proteomes" id="UP000573603"/>
    </source>
</evidence>
<feature type="domain" description="Major facilitator superfamily (MFS) profile" evidence="9">
    <location>
        <begin position="52"/>
        <end position="495"/>
    </location>
</feature>
<evidence type="ECO:0000256" key="1">
    <source>
        <dbReference type="ARBA" id="ARBA00004141"/>
    </source>
</evidence>
<evidence type="ECO:0000256" key="6">
    <source>
        <dbReference type="ARBA" id="ARBA00023136"/>
    </source>
</evidence>
<comment type="caution">
    <text evidence="10">The sequence shown here is derived from an EMBL/GenBank/DDBJ whole genome shotgun (WGS) entry which is preliminary data.</text>
</comment>
<evidence type="ECO:0000256" key="3">
    <source>
        <dbReference type="ARBA" id="ARBA00022448"/>
    </source>
</evidence>
<dbReference type="EMBL" id="JABEVY010000251">
    <property type="protein sequence ID" value="KAF5240366.1"/>
    <property type="molecule type" value="Genomic_DNA"/>
</dbReference>
<comment type="similarity">
    <text evidence="2 7">Belongs to the major facilitator superfamily. Sugar transporter (TC 2.A.1.1) family.</text>
</comment>
<name>A0A8H5DYV3_9HYPO</name>
<evidence type="ECO:0000256" key="7">
    <source>
        <dbReference type="RuleBase" id="RU003346"/>
    </source>
</evidence>
<dbReference type="PROSITE" id="PS50850">
    <property type="entry name" value="MFS"/>
    <property type="match status" value="1"/>
</dbReference>
<dbReference type="Pfam" id="PF00083">
    <property type="entry name" value="Sugar_tr"/>
    <property type="match status" value="1"/>
</dbReference>
<dbReference type="GO" id="GO:0016020">
    <property type="term" value="C:membrane"/>
    <property type="evidence" value="ECO:0007669"/>
    <property type="project" value="UniProtKB-SubCell"/>
</dbReference>
<dbReference type="InterPro" id="IPR003663">
    <property type="entry name" value="Sugar/inositol_transpt"/>
</dbReference>
<evidence type="ECO:0000313" key="10">
    <source>
        <dbReference type="EMBL" id="KAF5240366.1"/>
    </source>
</evidence>
<evidence type="ECO:0000256" key="8">
    <source>
        <dbReference type="SAM" id="Phobius"/>
    </source>
</evidence>
<feature type="transmembrane region" description="Helical" evidence="8">
    <location>
        <begin position="472"/>
        <end position="491"/>
    </location>
</feature>
<dbReference type="Gene3D" id="1.20.1250.20">
    <property type="entry name" value="MFS general substrate transporter like domains"/>
    <property type="match status" value="1"/>
</dbReference>
<evidence type="ECO:0000259" key="9">
    <source>
        <dbReference type="PROSITE" id="PS50850"/>
    </source>
</evidence>
<keyword evidence="5 8" id="KW-1133">Transmembrane helix</keyword>
<dbReference type="NCBIfam" id="TIGR00879">
    <property type="entry name" value="SP"/>
    <property type="match status" value="1"/>
</dbReference>
<keyword evidence="3 7" id="KW-0813">Transport</keyword>
<dbReference type="InterPro" id="IPR020846">
    <property type="entry name" value="MFS_dom"/>
</dbReference>
<protein>
    <recommendedName>
        <fullName evidence="9">Major facilitator superfamily (MFS) profile domain-containing protein</fullName>
    </recommendedName>
</protein>
<feature type="transmembrane region" description="Helical" evidence="8">
    <location>
        <begin position="405"/>
        <end position="426"/>
    </location>
</feature>
<feature type="transmembrane region" description="Helical" evidence="8">
    <location>
        <begin position="438"/>
        <end position="460"/>
    </location>
</feature>
<feature type="transmembrane region" description="Helical" evidence="8">
    <location>
        <begin position="131"/>
        <end position="148"/>
    </location>
</feature>
<feature type="transmembrane region" description="Helical" evidence="8">
    <location>
        <begin position="154"/>
        <end position="176"/>
    </location>
</feature>
<sequence length="538" mass="59371">MAEPKEECQPAATSNHHEDAMITATQNGQGVSGYEELSPWETIKKFWVNSLLCFAVTFSAATDGYQMGLTGNIIANAGFVQQFGTQTIDDGSVVLASSVLSTWGALQSVGQVFGMVTLPFLSDRFGRKVAMYYYWLIISLAVVVEIVARQWQVWLVAKILAGIGVGCLQSTIPTYISEIAPTRVRGTFLMCYSFWWIVGQFFAPVALQVLHEQDPKDYLTALYTQWSQVGLMLLIYVFLPESPAWLASKGKAQLAKKSLRTLYRGVEGFDVDHQYSLIVLNLEREREVAADQRSEKWWAIFKGRDGLRTLISCWTLMTQQFIGLGVFFGFGTYFWQQAGIPDPFVVTCITSGINIVASVVVIYLADYTGRRGLSCVGTTVCWLCTVVIGILGVVKRTGATNHITVLFACFWNIGLIANAATGWGFIGEISSQRLRPYTAGFAAGSTACVGTVMGVLVPYMTNANEWNWGLKTGWFFAGVGLPFTIAMWFLIPETSGRSAAELDELFERNIKPWQFHKATTATQRVILEASSKAVSAHA</sequence>
<evidence type="ECO:0000256" key="2">
    <source>
        <dbReference type="ARBA" id="ARBA00010992"/>
    </source>
</evidence>
<dbReference type="PANTHER" id="PTHR48022">
    <property type="entry name" value="PLASTIDIC GLUCOSE TRANSPORTER 4"/>
    <property type="match status" value="1"/>
</dbReference>